<dbReference type="InterPro" id="IPR049730">
    <property type="entry name" value="SNF2/RAD54-like_C"/>
</dbReference>
<dbReference type="RefSeq" id="XP_035345192.1">
    <property type="nucleotide sequence ID" value="XM_035489299.1"/>
</dbReference>
<accession>A0A7H8QY09</accession>
<dbReference type="OrthoDB" id="448448at2759"/>
<evidence type="ECO:0000256" key="1">
    <source>
        <dbReference type="ARBA" id="ARBA00022741"/>
    </source>
</evidence>
<dbReference type="PROSITE" id="PS51194">
    <property type="entry name" value="HELICASE_CTER"/>
    <property type="match status" value="1"/>
</dbReference>
<keyword evidence="3" id="KW-0067">ATP-binding</keyword>
<protein>
    <recommendedName>
        <fullName evidence="4">Helicase C-terminal domain-containing protein</fullName>
    </recommendedName>
</protein>
<keyword evidence="6" id="KW-1185">Reference proteome</keyword>
<dbReference type="CDD" id="cd18793">
    <property type="entry name" value="SF2_C_SNF"/>
    <property type="match status" value="1"/>
</dbReference>
<name>A0A7H8QY09_TALRU</name>
<dbReference type="AlphaFoldDB" id="A0A7H8QY09"/>
<evidence type="ECO:0000256" key="3">
    <source>
        <dbReference type="ARBA" id="ARBA00022840"/>
    </source>
</evidence>
<feature type="domain" description="Helicase C-terminal" evidence="4">
    <location>
        <begin position="220"/>
        <end position="375"/>
    </location>
</feature>
<dbReference type="PANTHER" id="PTHR45626">
    <property type="entry name" value="TRANSCRIPTION TERMINATION FACTOR 2-RELATED"/>
    <property type="match status" value="1"/>
</dbReference>
<dbReference type="SUPFAM" id="SSF52540">
    <property type="entry name" value="P-loop containing nucleoside triphosphate hydrolases"/>
    <property type="match status" value="1"/>
</dbReference>
<dbReference type="GeneID" id="55993639"/>
<keyword evidence="2" id="KW-0378">Hydrolase</keyword>
<dbReference type="InterPro" id="IPR050628">
    <property type="entry name" value="SNF2_RAD54_helicase_TF"/>
</dbReference>
<dbReference type="GO" id="GO:0006281">
    <property type="term" value="P:DNA repair"/>
    <property type="evidence" value="ECO:0007669"/>
    <property type="project" value="TreeGrafter"/>
</dbReference>
<evidence type="ECO:0000313" key="5">
    <source>
        <dbReference type="EMBL" id="QKX59014.1"/>
    </source>
</evidence>
<dbReference type="Gene3D" id="3.40.50.300">
    <property type="entry name" value="P-loop containing nucleotide triphosphate hydrolases"/>
    <property type="match status" value="1"/>
</dbReference>
<evidence type="ECO:0000313" key="6">
    <source>
        <dbReference type="Proteomes" id="UP000509510"/>
    </source>
</evidence>
<dbReference type="InterPro" id="IPR001650">
    <property type="entry name" value="Helicase_C-like"/>
</dbReference>
<keyword evidence="1" id="KW-0547">Nucleotide-binding</keyword>
<dbReference type="GO" id="GO:0008094">
    <property type="term" value="F:ATP-dependent activity, acting on DNA"/>
    <property type="evidence" value="ECO:0007669"/>
    <property type="project" value="TreeGrafter"/>
</dbReference>
<dbReference type="InterPro" id="IPR027417">
    <property type="entry name" value="P-loop_NTPase"/>
</dbReference>
<proteinExistence type="predicted"/>
<dbReference type="KEGG" id="trg:TRUGW13939_06143"/>
<dbReference type="Proteomes" id="UP000509510">
    <property type="component" value="Chromosome III"/>
</dbReference>
<dbReference type="GO" id="GO:0005634">
    <property type="term" value="C:nucleus"/>
    <property type="evidence" value="ECO:0007669"/>
    <property type="project" value="TreeGrafter"/>
</dbReference>
<sequence length="411" mass="45494">MSNFEKQLEDFCVGTGAKPTRPMGSVLSQFCTLTDLPIKRLILDECHIIKREGSAFYNAVRGVASEILLTLLQGHHLTSRKHFLHAFCGPDEMEVNEFSDPDAIALQRFLLAVLIARPAISLGLPGITRKEVKFDLGEKEKAIVQEATTKFCRTKGILSSRSGNQDSGLIQEMGLAVQAQVAAAHLLLAEFVSKTQPVVPLGDEIDGDPEDIVVRLVDMQATKFTGGLWPGEKIVIFSTYLRFLDIVDRVLTGEPIVTFRYDGSLDKDQKVLVLQQFDNYFGSAALLITSGSGSVGLNLQSGSIVIQCEPWWNGNTEKQAYARCHRQGQTKHVKVFRLFASNSAIDLSIDGTKERKNRVNESIMTGLIRKVDDPLVIPSFVQSDFGCGSQRTRLTLLSSPTRCHCEHRSRK</sequence>
<gene>
    <name evidence="5" type="ORF">TRUGW13939_06143</name>
</gene>
<dbReference type="EMBL" id="CP055900">
    <property type="protein sequence ID" value="QKX59014.1"/>
    <property type="molecule type" value="Genomic_DNA"/>
</dbReference>
<organism evidence="5 6">
    <name type="scientific">Talaromyces rugulosus</name>
    <name type="common">Penicillium rugulosum</name>
    <dbReference type="NCBI Taxonomy" id="121627"/>
    <lineage>
        <taxon>Eukaryota</taxon>
        <taxon>Fungi</taxon>
        <taxon>Dikarya</taxon>
        <taxon>Ascomycota</taxon>
        <taxon>Pezizomycotina</taxon>
        <taxon>Eurotiomycetes</taxon>
        <taxon>Eurotiomycetidae</taxon>
        <taxon>Eurotiales</taxon>
        <taxon>Trichocomaceae</taxon>
        <taxon>Talaromyces</taxon>
        <taxon>Talaromyces sect. Islandici</taxon>
    </lineage>
</organism>
<evidence type="ECO:0000256" key="2">
    <source>
        <dbReference type="ARBA" id="ARBA00022801"/>
    </source>
</evidence>
<dbReference type="Pfam" id="PF00271">
    <property type="entry name" value="Helicase_C"/>
    <property type="match status" value="1"/>
</dbReference>
<dbReference type="SMART" id="SM00490">
    <property type="entry name" value="HELICc"/>
    <property type="match status" value="1"/>
</dbReference>
<evidence type="ECO:0000259" key="4">
    <source>
        <dbReference type="PROSITE" id="PS51194"/>
    </source>
</evidence>
<dbReference type="GO" id="GO:0016787">
    <property type="term" value="F:hydrolase activity"/>
    <property type="evidence" value="ECO:0007669"/>
    <property type="project" value="UniProtKB-KW"/>
</dbReference>
<reference evidence="6" key="1">
    <citation type="submission" date="2020-06" db="EMBL/GenBank/DDBJ databases">
        <title>A chromosome-scale genome assembly of Talaromyces rugulosus W13939.</title>
        <authorList>
            <person name="Wang B."/>
            <person name="Guo L."/>
            <person name="Ye K."/>
            <person name="Wang L."/>
        </authorList>
    </citation>
    <scope>NUCLEOTIDE SEQUENCE [LARGE SCALE GENOMIC DNA]</scope>
    <source>
        <strain evidence="6">W13939</strain>
    </source>
</reference>
<dbReference type="GO" id="GO:0005524">
    <property type="term" value="F:ATP binding"/>
    <property type="evidence" value="ECO:0007669"/>
    <property type="project" value="UniProtKB-KW"/>
</dbReference>